<dbReference type="EMBL" id="BLWD01000001">
    <property type="protein sequence ID" value="GFN06831.1"/>
    <property type="molecule type" value="Genomic_DNA"/>
</dbReference>
<proteinExistence type="predicted"/>
<evidence type="ECO:0000313" key="2">
    <source>
        <dbReference type="EMBL" id="GFN06831.1"/>
    </source>
</evidence>
<evidence type="ECO:0000313" key="3">
    <source>
        <dbReference type="Proteomes" id="UP000498740"/>
    </source>
</evidence>
<reference evidence="2 3" key="1">
    <citation type="submission" date="2020-05" db="EMBL/GenBank/DDBJ databases">
        <title>Whole genome shotgun sequence of Streptomyces microflavus NBRC 13062.</title>
        <authorList>
            <person name="Komaki H."/>
            <person name="Tamura T."/>
        </authorList>
    </citation>
    <scope>NUCLEOTIDE SEQUENCE [LARGE SCALE GENOMIC DNA]</scope>
    <source>
        <strain evidence="2 3">NBRC 13062</strain>
    </source>
</reference>
<comment type="caution">
    <text evidence="2">The sequence shown here is derived from an EMBL/GenBank/DDBJ whole genome shotgun (WGS) entry which is preliminary data.</text>
</comment>
<sequence length="64" mass="6805">MPLGRAQRILPSSIRTHATVSISTDVTAPPLVRRARDARTGRAGPYRLRGRAPERDGGASGPEA</sequence>
<accession>A0A7J0CWC0</accession>
<gene>
    <name evidence="2" type="ORF">Smic_53870</name>
</gene>
<evidence type="ECO:0000256" key="1">
    <source>
        <dbReference type="SAM" id="MobiDB-lite"/>
    </source>
</evidence>
<feature type="region of interest" description="Disordered" evidence="1">
    <location>
        <begin position="34"/>
        <end position="64"/>
    </location>
</feature>
<dbReference type="Proteomes" id="UP000498740">
    <property type="component" value="Unassembled WGS sequence"/>
</dbReference>
<dbReference type="AlphaFoldDB" id="A0A7J0CWC0"/>
<name>A0A7J0CWC0_STRMI</name>
<organism evidence="2 3">
    <name type="scientific">Streptomyces microflavus</name>
    <name type="common">Streptomyces lipmanii</name>
    <dbReference type="NCBI Taxonomy" id="1919"/>
    <lineage>
        <taxon>Bacteria</taxon>
        <taxon>Bacillati</taxon>
        <taxon>Actinomycetota</taxon>
        <taxon>Actinomycetes</taxon>
        <taxon>Kitasatosporales</taxon>
        <taxon>Streptomycetaceae</taxon>
        <taxon>Streptomyces</taxon>
    </lineage>
</organism>
<protein>
    <submittedName>
        <fullName evidence="2">Uncharacterized protein</fullName>
    </submittedName>
</protein>